<comment type="caution">
    <text evidence="2">The sequence shown here is derived from an EMBL/GenBank/DDBJ whole genome shotgun (WGS) entry which is preliminary data.</text>
</comment>
<dbReference type="Pfam" id="PF03184">
    <property type="entry name" value="DDE_1"/>
    <property type="match status" value="1"/>
</dbReference>
<sequence length="534" mass="61139">MRAYTRYTNAQRRKHLAEFAATATSSRSYARDNNIDWGTWRGWLRNKDAIETKRCNRKRTSLGGQGRHESIPFAEDLHAFMNDVRDGEHFLAHTHMITFMKTHQMDWLSDYLASKKDDDRAYHSLLRLCQRFTARYRFSQQVPCVTKVPQEVLAETKAAFVDEFWEKFRSTAPQDIINVDETSVYYDMPPKKTLSKIGGSSKVDREEKHSDRLTAVLSIRSNGEKLPILFIVKGTPGGSIDRDEVPTYPAGHVYVVQKKAWMDTRVWEIYLTELLKFEILGPSVILADNLDCDVSSASYECVSTELFSVLEPLPKNSTSVCQPLDVGVMGPLKSKLRSKWLHEAPVVTAAEKRLAMILRTVAVWDDMSSSVITRSFEKALPKPSCEIMPLLLKTKYDTLADSSKDPNIQLLVFNGNKTGFRVWTQKFVQHLKVLTTAKVGLWLANRTSRSEPMIKFEDWLSGEPPVVHGANESEQRWYSHYRSEQGQYIRILVSKALPDAFTQQFKDTFRVDQPVHLLWAAVDKRYGKSNVNTV</sequence>
<evidence type="ECO:0000313" key="2">
    <source>
        <dbReference type="EMBL" id="RQM25380.1"/>
    </source>
</evidence>
<evidence type="ECO:0000313" key="3">
    <source>
        <dbReference type="Proteomes" id="UP000284702"/>
    </source>
</evidence>
<dbReference type="PANTHER" id="PTHR19303:SF57">
    <property type="entry name" value="HTH CENPB-TYPE DOMAIN-CONTAINING PROTEIN"/>
    <property type="match status" value="1"/>
</dbReference>
<dbReference type="GO" id="GO:0003677">
    <property type="term" value="F:DNA binding"/>
    <property type="evidence" value="ECO:0007669"/>
    <property type="project" value="TreeGrafter"/>
</dbReference>
<feature type="domain" description="DDE-1" evidence="1">
    <location>
        <begin position="211"/>
        <end position="376"/>
    </location>
</feature>
<dbReference type="GO" id="GO:0005634">
    <property type="term" value="C:nucleus"/>
    <property type="evidence" value="ECO:0007669"/>
    <property type="project" value="TreeGrafter"/>
</dbReference>
<accession>A0A425D7T0</accession>
<dbReference type="VEuPathDB" id="FungiDB:H257_09828"/>
<dbReference type="AlphaFoldDB" id="A0A425D7T0"/>
<protein>
    <recommendedName>
        <fullName evidence="1">DDE-1 domain-containing protein</fullName>
    </recommendedName>
</protein>
<organism evidence="2 3">
    <name type="scientific">Aphanomyces astaci</name>
    <name type="common">Crayfish plague agent</name>
    <dbReference type="NCBI Taxonomy" id="112090"/>
    <lineage>
        <taxon>Eukaryota</taxon>
        <taxon>Sar</taxon>
        <taxon>Stramenopiles</taxon>
        <taxon>Oomycota</taxon>
        <taxon>Saprolegniomycetes</taxon>
        <taxon>Saprolegniales</taxon>
        <taxon>Verrucalvaceae</taxon>
        <taxon>Aphanomyces</taxon>
    </lineage>
</organism>
<name>A0A425D7T0_APHAT</name>
<dbReference type="EMBL" id="MZMZ02002540">
    <property type="protein sequence ID" value="RQM25380.1"/>
    <property type="molecule type" value="Genomic_DNA"/>
</dbReference>
<dbReference type="InterPro" id="IPR050863">
    <property type="entry name" value="CenT-Element_Derived"/>
</dbReference>
<dbReference type="PANTHER" id="PTHR19303">
    <property type="entry name" value="TRANSPOSON"/>
    <property type="match status" value="1"/>
</dbReference>
<keyword evidence="3" id="KW-1185">Reference proteome</keyword>
<proteinExistence type="predicted"/>
<dbReference type="Proteomes" id="UP000284702">
    <property type="component" value="Unassembled WGS sequence"/>
</dbReference>
<reference evidence="2" key="1">
    <citation type="submission" date="2018-07" db="EMBL/GenBank/DDBJ databases">
        <title>Annotation of Aphanomyces astaci genome assembly.</title>
        <authorList>
            <person name="Studholme D.J."/>
        </authorList>
    </citation>
    <scope>NUCLEOTIDE SEQUENCE [LARGE SCALE GENOMIC DNA]</scope>
    <source>
        <strain evidence="2">Pc</strain>
    </source>
</reference>
<dbReference type="VEuPathDB" id="FungiDB:H257_13027"/>
<gene>
    <name evidence="2" type="ORF">B5M09_000978</name>
</gene>
<evidence type="ECO:0000259" key="1">
    <source>
        <dbReference type="Pfam" id="PF03184"/>
    </source>
</evidence>
<dbReference type="InterPro" id="IPR004875">
    <property type="entry name" value="DDE_SF_endonuclease_dom"/>
</dbReference>